<feature type="domain" description="PAZ" evidence="2">
    <location>
        <begin position="466"/>
        <end position="587"/>
    </location>
</feature>
<feature type="compositionally biased region" description="Low complexity" evidence="1">
    <location>
        <begin position="225"/>
        <end position="241"/>
    </location>
</feature>
<protein>
    <submittedName>
        <fullName evidence="4">PAZ domain-containing protein</fullName>
    </submittedName>
</protein>
<dbReference type="AlphaFoldDB" id="A0A915K614"/>
<dbReference type="Proteomes" id="UP000887565">
    <property type="component" value="Unplaced"/>
</dbReference>
<dbReference type="GO" id="GO:0003723">
    <property type="term" value="F:RNA binding"/>
    <property type="evidence" value="ECO:0007669"/>
    <property type="project" value="InterPro"/>
</dbReference>
<evidence type="ECO:0000313" key="3">
    <source>
        <dbReference type="Proteomes" id="UP000887565"/>
    </source>
</evidence>
<dbReference type="Pfam" id="PF02170">
    <property type="entry name" value="PAZ"/>
    <property type="match status" value="1"/>
</dbReference>
<evidence type="ECO:0000313" key="4">
    <source>
        <dbReference type="WBParaSite" id="nRc.2.0.1.t34176-RA"/>
    </source>
</evidence>
<dbReference type="SUPFAM" id="SSF101690">
    <property type="entry name" value="PAZ domain"/>
    <property type="match status" value="1"/>
</dbReference>
<dbReference type="InterPro" id="IPR014811">
    <property type="entry name" value="ArgoL1"/>
</dbReference>
<dbReference type="CDD" id="cd02846">
    <property type="entry name" value="PAZ_argonaute_like"/>
    <property type="match status" value="1"/>
</dbReference>
<evidence type="ECO:0000256" key="1">
    <source>
        <dbReference type="SAM" id="MobiDB-lite"/>
    </source>
</evidence>
<accession>A0A915K614</accession>
<keyword evidence="3" id="KW-1185">Reference proteome</keyword>
<dbReference type="Gene3D" id="2.170.260.10">
    <property type="entry name" value="paz domain"/>
    <property type="match status" value="1"/>
</dbReference>
<sequence>MAIERTFGLWKRSFPRLSKGMNFNPEKCAVIVVACVVLYNFAKLHNDIHEDEEDQRGPNDENNLVPDDAQGSAKRRKLNKIFLTRIDSDYAPSTPIGRGRGRGVAPQPLSAKNQVPTIGGPRPASNAVLNVVAQVTGTVVAAPTASSQIAGAHVVGAAIKVASTEKASSSSLSVTSVGQLTAATASLSLRSQSSAGAGGDATTATIAAETLPWSHQQQSDEQKKSSNSVSGDSAGSKSSSGIIPIETRPGYGTLGRRLRVRSNYFRLAVKADQDGNVIVHHYRIEITHVKKVLKRYELRELFWEIMLTQSNFVQEPWTLFYDGGNSFYTQKKISVPANFETSYRFALPSDIRPSDYNVKITYIGELTIDVNNTTANTNRFAINNMLDLLFHQYYSLPQRFIQNEKKRFVNAGRSFFFIPTGPNDSISLSRTCEIWQGYFAASKLGRQNCLYLNFDTSHTTFFAMKSALEFLCDSLNNAFNTNMYNVQGLSGDTVLPDRLIKAFEKEIKSMKVTTTHNNTERVYKVIRVSDLSAVETEFQRNDAKTSVAEYFSEVYNINLRFPRLPCLIVGTKRRNISLPLEVCKIHRPQKYNRKLNEKQTADMIKAVCIDAPSREDRIGRLMSMARFENDPFLRSFGVRVDNNMVTLEARLVEPPTIQFGNKQVDPKAGVWSLDRSSLYQCVPSTDYALVSMVDDRESSKLGRFCDALCQTANQLGIKNFRRPAKVIYLKSLEQIESTIKDLQNTEIKRLGDVVYGVITQCVLMRVVQDPKPMTMGNLVLKINAKFGGVNGMICGAEM</sequence>
<dbReference type="SMART" id="SM01163">
    <property type="entry name" value="DUF1785"/>
    <property type="match status" value="1"/>
</dbReference>
<feature type="region of interest" description="Disordered" evidence="1">
    <location>
        <begin position="212"/>
        <end position="244"/>
    </location>
</feature>
<reference evidence="4" key="1">
    <citation type="submission" date="2022-11" db="UniProtKB">
        <authorList>
            <consortium name="WormBaseParasite"/>
        </authorList>
    </citation>
    <scope>IDENTIFICATION</scope>
</reference>
<dbReference type="WBParaSite" id="nRc.2.0.1.t34176-RA">
    <property type="protein sequence ID" value="nRc.2.0.1.t34176-RA"/>
    <property type="gene ID" value="nRc.2.0.1.g34176"/>
</dbReference>
<dbReference type="InterPro" id="IPR012337">
    <property type="entry name" value="RNaseH-like_sf"/>
</dbReference>
<dbReference type="InterPro" id="IPR032472">
    <property type="entry name" value="ArgoL2"/>
</dbReference>
<dbReference type="SMART" id="SM00949">
    <property type="entry name" value="PAZ"/>
    <property type="match status" value="1"/>
</dbReference>
<dbReference type="Gene3D" id="3.40.50.2300">
    <property type="match status" value="1"/>
</dbReference>
<proteinExistence type="predicted"/>
<name>A0A915K614_ROMCU</name>
<dbReference type="PANTHER" id="PTHR22891">
    <property type="entry name" value="EUKARYOTIC TRANSLATION INITIATION FACTOR 2C"/>
    <property type="match status" value="1"/>
</dbReference>
<dbReference type="PROSITE" id="PS50821">
    <property type="entry name" value="PAZ"/>
    <property type="match status" value="1"/>
</dbReference>
<dbReference type="SUPFAM" id="SSF53098">
    <property type="entry name" value="Ribonuclease H-like"/>
    <property type="match status" value="1"/>
</dbReference>
<evidence type="ECO:0000259" key="2">
    <source>
        <dbReference type="PROSITE" id="PS50821"/>
    </source>
</evidence>
<dbReference type="InterPro" id="IPR036085">
    <property type="entry name" value="PAZ_dom_sf"/>
</dbReference>
<dbReference type="InterPro" id="IPR003100">
    <property type="entry name" value="PAZ_dom"/>
</dbReference>
<organism evidence="3 4">
    <name type="scientific">Romanomermis culicivorax</name>
    <name type="common">Nematode worm</name>
    <dbReference type="NCBI Taxonomy" id="13658"/>
    <lineage>
        <taxon>Eukaryota</taxon>
        <taxon>Metazoa</taxon>
        <taxon>Ecdysozoa</taxon>
        <taxon>Nematoda</taxon>
        <taxon>Enoplea</taxon>
        <taxon>Dorylaimia</taxon>
        <taxon>Mermithida</taxon>
        <taxon>Mermithoidea</taxon>
        <taxon>Mermithidae</taxon>
        <taxon>Romanomermis</taxon>
    </lineage>
</organism>
<feature type="region of interest" description="Disordered" evidence="1">
    <location>
        <begin position="50"/>
        <end position="73"/>
    </location>
</feature>
<dbReference type="Pfam" id="PF16488">
    <property type="entry name" value="ArgoL2"/>
    <property type="match status" value="1"/>
</dbReference>
<dbReference type="Pfam" id="PF08699">
    <property type="entry name" value="ArgoL1"/>
    <property type="match status" value="1"/>
</dbReference>